<dbReference type="RefSeq" id="WP_050429694.1">
    <property type="nucleotide sequence ID" value="NZ_CP012159.1"/>
</dbReference>
<comment type="similarity">
    <text evidence="1 2">Belongs to the small heat shock protein (HSP20) family.</text>
</comment>
<dbReference type="STRING" id="52.CMC5_014370"/>
<feature type="domain" description="SHSP" evidence="3">
    <location>
        <begin position="19"/>
        <end position="128"/>
    </location>
</feature>
<evidence type="ECO:0000256" key="2">
    <source>
        <dbReference type="RuleBase" id="RU003616"/>
    </source>
</evidence>
<protein>
    <submittedName>
        <fullName evidence="4">Heat-shock protein</fullName>
    </submittedName>
</protein>
<evidence type="ECO:0000256" key="1">
    <source>
        <dbReference type="PROSITE-ProRule" id="PRU00285"/>
    </source>
</evidence>
<dbReference type="SUPFAM" id="SSF49764">
    <property type="entry name" value="HSP20-like chaperones"/>
    <property type="match status" value="1"/>
</dbReference>
<gene>
    <name evidence="4" type="ORF">CMC5_014370</name>
</gene>
<dbReference type="CDD" id="cd06464">
    <property type="entry name" value="ACD_sHsps-like"/>
    <property type="match status" value="1"/>
</dbReference>
<dbReference type="InterPro" id="IPR031107">
    <property type="entry name" value="Small_HSP"/>
</dbReference>
<organism evidence="4 5">
    <name type="scientific">Chondromyces crocatus</name>
    <dbReference type="NCBI Taxonomy" id="52"/>
    <lineage>
        <taxon>Bacteria</taxon>
        <taxon>Pseudomonadati</taxon>
        <taxon>Myxococcota</taxon>
        <taxon>Polyangia</taxon>
        <taxon>Polyangiales</taxon>
        <taxon>Polyangiaceae</taxon>
        <taxon>Chondromyces</taxon>
    </lineage>
</organism>
<sequence length="128" mass="14100">MSTENNVTNRERNQAETIQQRPAVAPRVDIYENADELLVLADLPGVLQDGLSVHLEKGELTIEGRRVDAARVAPGNDVAGLWDYRRTFLVPRGIDSAKISADLKEGVLSIHLPKAEAVKPRQIPIKVN</sequence>
<name>A0A0K1E8W2_CHOCO</name>
<dbReference type="OrthoDB" id="9792695at2"/>
<reference evidence="4 5" key="1">
    <citation type="submission" date="2015-07" db="EMBL/GenBank/DDBJ databases">
        <title>Genome analysis of myxobacterium Chondromyces crocatus Cm c5 reveals a high potential for natural compound synthesis and the genetic basis for the loss of fruiting body formation.</title>
        <authorList>
            <person name="Zaburannyi N."/>
            <person name="Bunk B."/>
            <person name="Maier J."/>
            <person name="Overmann J."/>
            <person name="Mueller R."/>
        </authorList>
    </citation>
    <scope>NUCLEOTIDE SEQUENCE [LARGE SCALE GENOMIC DNA]</scope>
    <source>
        <strain evidence="4 5">Cm c5</strain>
    </source>
</reference>
<dbReference type="InterPro" id="IPR008978">
    <property type="entry name" value="HSP20-like_chaperone"/>
</dbReference>
<proteinExistence type="inferred from homology"/>
<dbReference type="PANTHER" id="PTHR11527">
    <property type="entry name" value="HEAT-SHOCK PROTEIN 20 FAMILY MEMBER"/>
    <property type="match status" value="1"/>
</dbReference>
<dbReference type="AlphaFoldDB" id="A0A0K1E8W2"/>
<keyword evidence="5" id="KW-1185">Reference proteome</keyword>
<evidence type="ECO:0000313" key="4">
    <source>
        <dbReference type="EMBL" id="AKT37305.1"/>
    </source>
</evidence>
<dbReference type="Gene3D" id="2.60.40.790">
    <property type="match status" value="1"/>
</dbReference>
<dbReference type="Proteomes" id="UP000067626">
    <property type="component" value="Chromosome"/>
</dbReference>
<accession>A0A0K1E8W2</accession>
<dbReference type="PROSITE" id="PS01031">
    <property type="entry name" value="SHSP"/>
    <property type="match status" value="1"/>
</dbReference>
<dbReference type="EMBL" id="CP012159">
    <property type="protein sequence ID" value="AKT37305.1"/>
    <property type="molecule type" value="Genomic_DNA"/>
</dbReference>
<dbReference type="Pfam" id="PF00011">
    <property type="entry name" value="HSP20"/>
    <property type="match status" value="1"/>
</dbReference>
<dbReference type="InterPro" id="IPR002068">
    <property type="entry name" value="A-crystallin/Hsp20_dom"/>
</dbReference>
<dbReference type="KEGG" id="ccro:CMC5_014370"/>
<evidence type="ECO:0000313" key="5">
    <source>
        <dbReference type="Proteomes" id="UP000067626"/>
    </source>
</evidence>
<evidence type="ECO:0000259" key="3">
    <source>
        <dbReference type="PROSITE" id="PS01031"/>
    </source>
</evidence>